<comment type="caution">
    <text evidence="1">The sequence shown here is derived from an EMBL/GenBank/DDBJ whole genome shotgun (WGS) entry which is preliminary data.</text>
</comment>
<proteinExistence type="predicted"/>
<accession>A0A3M7QZB0</accession>
<dbReference type="EMBL" id="REGN01004651">
    <property type="protein sequence ID" value="RNA16690.1"/>
    <property type="molecule type" value="Genomic_DNA"/>
</dbReference>
<dbReference type="Proteomes" id="UP000276133">
    <property type="component" value="Unassembled WGS sequence"/>
</dbReference>
<dbReference type="AlphaFoldDB" id="A0A3M7QZB0"/>
<sequence>MFFLMILIFTKAYQNFELCDLMQNTVIIKPPYHLLFVKAPETVQWTADRRIANEASLVTYQRRTETMCGYDE</sequence>
<keyword evidence="2" id="KW-1185">Reference proteome</keyword>
<name>A0A3M7QZB0_BRAPC</name>
<organism evidence="1 2">
    <name type="scientific">Brachionus plicatilis</name>
    <name type="common">Marine rotifer</name>
    <name type="synonym">Brachionus muelleri</name>
    <dbReference type="NCBI Taxonomy" id="10195"/>
    <lineage>
        <taxon>Eukaryota</taxon>
        <taxon>Metazoa</taxon>
        <taxon>Spiralia</taxon>
        <taxon>Gnathifera</taxon>
        <taxon>Rotifera</taxon>
        <taxon>Eurotatoria</taxon>
        <taxon>Monogononta</taxon>
        <taxon>Pseudotrocha</taxon>
        <taxon>Ploima</taxon>
        <taxon>Brachionidae</taxon>
        <taxon>Brachionus</taxon>
    </lineage>
</organism>
<reference evidence="1 2" key="1">
    <citation type="journal article" date="2018" name="Sci. Rep.">
        <title>Genomic signatures of local adaptation to the degree of environmental predictability in rotifers.</title>
        <authorList>
            <person name="Franch-Gras L."/>
            <person name="Hahn C."/>
            <person name="Garcia-Roger E.M."/>
            <person name="Carmona M.J."/>
            <person name="Serra M."/>
            <person name="Gomez A."/>
        </authorList>
    </citation>
    <scope>NUCLEOTIDE SEQUENCE [LARGE SCALE GENOMIC DNA]</scope>
    <source>
        <strain evidence="1">HYR1</strain>
    </source>
</reference>
<gene>
    <name evidence="1" type="ORF">BpHYR1_051608</name>
</gene>
<evidence type="ECO:0000313" key="1">
    <source>
        <dbReference type="EMBL" id="RNA16690.1"/>
    </source>
</evidence>
<evidence type="ECO:0000313" key="2">
    <source>
        <dbReference type="Proteomes" id="UP000276133"/>
    </source>
</evidence>
<protein>
    <submittedName>
        <fullName evidence="1">Uncharacterized protein</fullName>
    </submittedName>
</protein>